<evidence type="ECO:0000256" key="7">
    <source>
        <dbReference type="SAM" id="SignalP"/>
    </source>
</evidence>
<dbReference type="AlphaFoldDB" id="A0A0C3P2D7"/>
<feature type="transmembrane region" description="Helical" evidence="6">
    <location>
        <begin position="166"/>
        <end position="185"/>
    </location>
</feature>
<keyword evidence="3 6" id="KW-1133">Transmembrane helix</keyword>
<evidence type="ECO:0000256" key="6">
    <source>
        <dbReference type="SAM" id="Phobius"/>
    </source>
</evidence>
<feature type="transmembrane region" description="Helical" evidence="6">
    <location>
        <begin position="322"/>
        <end position="341"/>
    </location>
</feature>
<dbReference type="PANTHER" id="PTHR31082">
    <property type="entry name" value="PHEROMONE-REGULATED MEMBRANE PROTEIN 10"/>
    <property type="match status" value="1"/>
</dbReference>
<evidence type="ECO:0000256" key="3">
    <source>
        <dbReference type="ARBA" id="ARBA00022989"/>
    </source>
</evidence>
<dbReference type="InterPro" id="IPR051361">
    <property type="entry name" value="ThrE/Ser_Exporter"/>
</dbReference>
<feature type="domain" description="Threonine/serine exporter-like N-terminal" evidence="8">
    <location>
        <begin position="8"/>
        <end position="250"/>
    </location>
</feature>
<dbReference type="STRING" id="745531.A0A0C3P2D7"/>
<protein>
    <recommendedName>
        <fullName evidence="12">Threonine/serine exporter-like N-terminal domain-containing protein</fullName>
    </recommendedName>
</protein>
<evidence type="ECO:0000313" key="11">
    <source>
        <dbReference type="Proteomes" id="UP000053257"/>
    </source>
</evidence>
<evidence type="ECO:0000259" key="9">
    <source>
        <dbReference type="Pfam" id="PF12821"/>
    </source>
</evidence>
<feature type="domain" description="Threonine/Serine exporter ThrE" evidence="9">
    <location>
        <begin position="337"/>
        <end position="461"/>
    </location>
</feature>
<keyword evidence="11" id="KW-1185">Reference proteome</keyword>
<dbReference type="EMBL" id="KN840442">
    <property type="protein sequence ID" value="KIP12059.1"/>
    <property type="molecule type" value="Genomic_DNA"/>
</dbReference>
<evidence type="ECO:0000256" key="2">
    <source>
        <dbReference type="ARBA" id="ARBA00022692"/>
    </source>
</evidence>
<feature type="transmembrane region" description="Helical" evidence="6">
    <location>
        <begin position="112"/>
        <end position="135"/>
    </location>
</feature>
<dbReference type="InterPro" id="IPR010619">
    <property type="entry name" value="ThrE-like_N"/>
</dbReference>
<gene>
    <name evidence="10" type="ORF">PHLGIDRAFT_510487</name>
</gene>
<keyword evidence="2 6" id="KW-0812">Transmembrane</keyword>
<dbReference type="OrthoDB" id="413008at2759"/>
<evidence type="ECO:0000256" key="5">
    <source>
        <dbReference type="ARBA" id="ARBA00034125"/>
    </source>
</evidence>
<organism evidence="10 11">
    <name type="scientific">Phlebiopsis gigantea (strain 11061_1 CR5-6)</name>
    <name type="common">White-rot fungus</name>
    <name type="synonym">Peniophora gigantea</name>
    <dbReference type="NCBI Taxonomy" id="745531"/>
    <lineage>
        <taxon>Eukaryota</taxon>
        <taxon>Fungi</taxon>
        <taxon>Dikarya</taxon>
        <taxon>Basidiomycota</taxon>
        <taxon>Agaricomycotina</taxon>
        <taxon>Agaricomycetes</taxon>
        <taxon>Polyporales</taxon>
        <taxon>Phanerochaetaceae</taxon>
        <taxon>Phlebiopsis</taxon>
    </lineage>
</organism>
<dbReference type="HOGENOM" id="CLU_007078_4_3_1"/>
<evidence type="ECO:0000256" key="4">
    <source>
        <dbReference type="ARBA" id="ARBA00023136"/>
    </source>
</evidence>
<dbReference type="InterPro" id="IPR024528">
    <property type="entry name" value="ThrE_2"/>
</dbReference>
<dbReference type="PANTHER" id="PTHR31082:SF4">
    <property type="entry name" value="PHEROMONE-REGULATED MEMBRANE PROTEIN 10"/>
    <property type="match status" value="1"/>
</dbReference>
<comment type="subcellular location">
    <subcellularLocation>
        <location evidence="1">Membrane</location>
        <topology evidence="1">Multi-pass membrane protein</topology>
    </subcellularLocation>
</comment>
<feature type="transmembrane region" description="Helical" evidence="6">
    <location>
        <begin position="445"/>
        <end position="467"/>
    </location>
</feature>
<evidence type="ECO:0000313" key="10">
    <source>
        <dbReference type="EMBL" id="KIP12059.1"/>
    </source>
</evidence>
<accession>A0A0C3P2D7</accession>
<keyword evidence="4 6" id="KW-0472">Membrane</keyword>
<dbReference type="Proteomes" id="UP000053257">
    <property type="component" value="Unassembled WGS sequence"/>
</dbReference>
<reference evidence="10 11" key="1">
    <citation type="journal article" date="2014" name="PLoS Genet.">
        <title>Analysis of the Phlebiopsis gigantea genome, transcriptome and secretome provides insight into its pioneer colonization strategies of wood.</title>
        <authorList>
            <person name="Hori C."/>
            <person name="Ishida T."/>
            <person name="Igarashi K."/>
            <person name="Samejima M."/>
            <person name="Suzuki H."/>
            <person name="Master E."/>
            <person name="Ferreira P."/>
            <person name="Ruiz-Duenas F.J."/>
            <person name="Held B."/>
            <person name="Canessa P."/>
            <person name="Larrondo L.F."/>
            <person name="Schmoll M."/>
            <person name="Druzhinina I.S."/>
            <person name="Kubicek C.P."/>
            <person name="Gaskell J.A."/>
            <person name="Kersten P."/>
            <person name="St John F."/>
            <person name="Glasner J."/>
            <person name="Sabat G."/>
            <person name="Splinter BonDurant S."/>
            <person name="Syed K."/>
            <person name="Yadav J."/>
            <person name="Mgbeahuruike A.C."/>
            <person name="Kovalchuk A."/>
            <person name="Asiegbu F.O."/>
            <person name="Lackner G."/>
            <person name="Hoffmeister D."/>
            <person name="Rencoret J."/>
            <person name="Gutierrez A."/>
            <person name="Sun H."/>
            <person name="Lindquist E."/>
            <person name="Barry K."/>
            <person name="Riley R."/>
            <person name="Grigoriev I.V."/>
            <person name="Henrissat B."/>
            <person name="Kues U."/>
            <person name="Berka R.M."/>
            <person name="Martinez A.T."/>
            <person name="Covert S.F."/>
            <person name="Blanchette R.A."/>
            <person name="Cullen D."/>
        </authorList>
    </citation>
    <scope>NUCLEOTIDE SEQUENCE [LARGE SCALE GENOMIC DNA]</scope>
    <source>
        <strain evidence="10 11">11061_1 CR5-6</strain>
    </source>
</reference>
<feature type="chain" id="PRO_5002167712" description="Threonine/serine exporter-like N-terminal domain-containing protein" evidence="7">
    <location>
        <begin position="30"/>
        <end position="477"/>
    </location>
</feature>
<feature type="signal peptide" evidence="7">
    <location>
        <begin position="1"/>
        <end position="29"/>
    </location>
</feature>
<evidence type="ECO:0000256" key="1">
    <source>
        <dbReference type="ARBA" id="ARBA00004141"/>
    </source>
</evidence>
<feature type="transmembrane region" description="Helical" evidence="6">
    <location>
        <begin position="378"/>
        <end position="395"/>
    </location>
</feature>
<feature type="transmembrane region" description="Helical" evidence="6">
    <location>
        <begin position="402"/>
        <end position="425"/>
    </location>
</feature>
<feature type="transmembrane region" description="Helical" evidence="6">
    <location>
        <begin position="197"/>
        <end position="218"/>
    </location>
</feature>
<evidence type="ECO:0008006" key="12">
    <source>
        <dbReference type="Google" id="ProtNLM"/>
    </source>
</evidence>
<evidence type="ECO:0000259" key="8">
    <source>
        <dbReference type="Pfam" id="PF06738"/>
    </source>
</evidence>
<dbReference type="GO" id="GO:0022857">
    <property type="term" value="F:transmembrane transporter activity"/>
    <property type="evidence" value="ECO:0007669"/>
    <property type="project" value="InterPro"/>
</dbReference>
<dbReference type="Pfam" id="PF12821">
    <property type="entry name" value="ThrE_2"/>
    <property type="match status" value="1"/>
</dbReference>
<name>A0A0C3P2D7_PHLG1</name>
<dbReference type="Pfam" id="PF06738">
    <property type="entry name" value="ThrE"/>
    <property type="match status" value="1"/>
</dbReference>
<feature type="transmembrane region" description="Helical" evidence="6">
    <location>
        <begin position="230"/>
        <end position="254"/>
    </location>
</feature>
<feature type="transmembrane region" description="Helical" evidence="6">
    <location>
        <begin position="141"/>
        <end position="159"/>
    </location>
</feature>
<dbReference type="GO" id="GO:0016020">
    <property type="term" value="C:membrane"/>
    <property type="evidence" value="ECO:0007669"/>
    <property type="project" value="UniProtKB-SubCell"/>
</dbReference>
<comment type="similarity">
    <text evidence="5">Belongs to the ThrE exporter (TC 2.A.79) family.</text>
</comment>
<sequence length="477" mass="52003">MSPHNRVDFILVLAQTLLAFGAPSHRIESQLISAADILQVNVGFVHLPNLIIANLMDQNTLVSETRFVRSGGRIALTSLHRVHLVYRDVLHDKVGVREGTDRLRKLLRARPIYPNWVRCLFAFICASIICTTAFGGSLLDMFISGAGASVLQYLGLNVATKSAMYANVYEISVSIIVSFIARLLGTLHGDLFCYSSISSAGVVLVLPGFTILVSALELTSRNIMCGSLRMVYAFIYTLFLGFGLSFGSDLYLAVSSYGRHNLAAIALAESEFLHGNFSTANMSAEVRDLSGTFTFLDTTSANEFMVKGCYRDPSWPWWRQPFPWWTLLFLVPIYATCSSLANLQRVRSVQLPVMVFFACAAYATTKAVTLYVSDHLSVIAALGAVVIGLCGNIWSRLGGGTAFTSMITGVLFLVPSAIGNGGGLISNYRTAAQQYSDTFQLGLRMIQVASGVTIGLFVAQILVYALGRRKNVAHFAF</sequence>
<feature type="transmembrane region" description="Helical" evidence="6">
    <location>
        <begin position="353"/>
        <end position="372"/>
    </location>
</feature>
<keyword evidence="7" id="KW-0732">Signal</keyword>
<proteinExistence type="inferred from homology"/>